<feature type="compositionally biased region" description="Polar residues" evidence="2">
    <location>
        <begin position="309"/>
        <end position="320"/>
    </location>
</feature>
<proteinExistence type="inferred from homology"/>
<organism evidence="4 5">
    <name type="scientific">Pelobates cultripes</name>
    <name type="common">Western spadefoot toad</name>
    <dbReference type="NCBI Taxonomy" id="61616"/>
    <lineage>
        <taxon>Eukaryota</taxon>
        <taxon>Metazoa</taxon>
        <taxon>Chordata</taxon>
        <taxon>Craniata</taxon>
        <taxon>Vertebrata</taxon>
        <taxon>Euteleostomi</taxon>
        <taxon>Amphibia</taxon>
        <taxon>Batrachia</taxon>
        <taxon>Anura</taxon>
        <taxon>Pelobatoidea</taxon>
        <taxon>Pelobatidae</taxon>
        <taxon>Pelobates</taxon>
    </lineage>
</organism>
<name>A0AAD1T500_PELCU</name>
<gene>
    <name evidence="4" type="ORF">PECUL_23A051734</name>
</gene>
<dbReference type="GO" id="GO:0001522">
    <property type="term" value="P:pseudouridine synthesis"/>
    <property type="evidence" value="ECO:0007669"/>
    <property type="project" value="InterPro"/>
</dbReference>
<dbReference type="GO" id="GO:0009982">
    <property type="term" value="F:pseudouridine synthase activity"/>
    <property type="evidence" value="ECO:0007669"/>
    <property type="project" value="InterPro"/>
</dbReference>
<dbReference type="AlphaFoldDB" id="A0AAD1T500"/>
<protein>
    <submittedName>
        <fullName evidence="4">Mitochondrial mRNA pseudouridine synthase Trub2</fullName>
    </submittedName>
</protein>
<reference evidence="4" key="1">
    <citation type="submission" date="2022-03" db="EMBL/GenBank/DDBJ databases">
        <authorList>
            <person name="Alioto T."/>
            <person name="Alioto T."/>
            <person name="Gomez Garrido J."/>
        </authorList>
    </citation>
    <scope>NUCLEOTIDE SEQUENCE</scope>
</reference>
<evidence type="ECO:0000313" key="5">
    <source>
        <dbReference type="Proteomes" id="UP001295444"/>
    </source>
</evidence>
<dbReference type="InterPro" id="IPR039048">
    <property type="entry name" value="Trub2"/>
</dbReference>
<dbReference type="Gene3D" id="3.30.2350.10">
    <property type="entry name" value="Pseudouridine synthase"/>
    <property type="match status" value="1"/>
</dbReference>
<dbReference type="Pfam" id="PF01509">
    <property type="entry name" value="TruB_N"/>
    <property type="match status" value="1"/>
</dbReference>
<sequence length="330" mass="37260">MAAEGNLCSNQYTIYIVELAVTVDQYWLLIDWKLVRDIVETNLLKDLNSLEQRAPRHQVRFLPAATEGTNGVQITRVATAVPVLADHALVKGESCSHLKVGAGHRLDVRSSGVFVLGVGQGNQLLTDMYSSHCTRDYTVSGLFGKATEDFSDTGKVIEKTTYSHITRDKFERILAMIQGSNQKALLMHTHMDLRSQEAYELAVEGRLRPMVKSPPIILRIRCLDLSPPHFTLEIECMHETQQFLRKIVHEIGLELRSSAVCTKVRRIRDGPFTVDGALLRTHWDLQSISQAISENRGQAAELMKTTISNLDQQNQYSEPQTTEREEEFQQ</sequence>
<dbReference type="EMBL" id="OW240920">
    <property type="protein sequence ID" value="CAH2316877.1"/>
    <property type="molecule type" value="Genomic_DNA"/>
</dbReference>
<dbReference type="GO" id="GO:0003723">
    <property type="term" value="F:RNA binding"/>
    <property type="evidence" value="ECO:0007669"/>
    <property type="project" value="InterPro"/>
</dbReference>
<evidence type="ECO:0000256" key="1">
    <source>
        <dbReference type="ARBA" id="ARBA00008999"/>
    </source>
</evidence>
<dbReference type="InterPro" id="IPR002501">
    <property type="entry name" value="PsdUridine_synth_N"/>
</dbReference>
<dbReference type="CDD" id="cd02868">
    <property type="entry name" value="PseudoU_synth_hTruB2_like"/>
    <property type="match status" value="1"/>
</dbReference>
<keyword evidence="5" id="KW-1185">Reference proteome</keyword>
<dbReference type="SUPFAM" id="SSF55120">
    <property type="entry name" value="Pseudouridine synthase"/>
    <property type="match status" value="1"/>
</dbReference>
<accession>A0AAD1T500</accession>
<feature type="region of interest" description="Disordered" evidence="2">
    <location>
        <begin position="309"/>
        <end position="330"/>
    </location>
</feature>
<feature type="domain" description="Pseudouridine synthase II N-terminal" evidence="3">
    <location>
        <begin position="98"/>
        <end position="240"/>
    </location>
</feature>
<dbReference type="Proteomes" id="UP001295444">
    <property type="component" value="Chromosome 09"/>
</dbReference>
<evidence type="ECO:0000313" key="4">
    <source>
        <dbReference type="EMBL" id="CAH2316877.1"/>
    </source>
</evidence>
<dbReference type="PANTHER" id="PTHR13195">
    <property type="entry name" value="PSEUDOURIDINE SYNTHASE-RELATED"/>
    <property type="match status" value="1"/>
</dbReference>
<dbReference type="InterPro" id="IPR020103">
    <property type="entry name" value="PsdUridine_synth_cat_dom_sf"/>
</dbReference>
<comment type="similarity">
    <text evidence="1">Belongs to the pseudouridine synthase TruB family.</text>
</comment>
<evidence type="ECO:0000256" key="2">
    <source>
        <dbReference type="SAM" id="MobiDB-lite"/>
    </source>
</evidence>
<evidence type="ECO:0000259" key="3">
    <source>
        <dbReference type="Pfam" id="PF01509"/>
    </source>
</evidence>
<dbReference type="PANTHER" id="PTHR13195:SF0">
    <property type="entry name" value="PSEUDOURIDYLATE SYNTHASE TRUB2, MITOCHONDRIAL"/>
    <property type="match status" value="1"/>
</dbReference>
<dbReference type="GO" id="GO:0006396">
    <property type="term" value="P:RNA processing"/>
    <property type="evidence" value="ECO:0007669"/>
    <property type="project" value="InterPro"/>
</dbReference>